<feature type="compositionally biased region" description="Polar residues" evidence="1">
    <location>
        <begin position="103"/>
        <end position="115"/>
    </location>
</feature>
<accession>A0A2P6QG83</accession>
<dbReference type="Proteomes" id="UP000238479">
    <property type="component" value="Chromosome 5"/>
</dbReference>
<dbReference type="Gramene" id="PRQ33192">
    <property type="protein sequence ID" value="PRQ33192"/>
    <property type="gene ID" value="RchiOBHm_Chr5g0054851"/>
</dbReference>
<reference evidence="2 3" key="1">
    <citation type="journal article" date="2018" name="Nat. Genet.">
        <title>The Rosa genome provides new insights in the design of modern roses.</title>
        <authorList>
            <person name="Bendahmane M."/>
        </authorList>
    </citation>
    <scope>NUCLEOTIDE SEQUENCE [LARGE SCALE GENOMIC DNA]</scope>
    <source>
        <strain evidence="3">cv. Old Blush</strain>
    </source>
</reference>
<feature type="region of interest" description="Disordered" evidence="1">
    <location>
        <begin position="103"/>
        <end position="123"/>
    </location>
</feature>
<protein>
    <submittedName>
        <fullName evidence="2">Uncharacterized protein</fullName>
    </submittedName>
</protein>
<keyword evidence="3" id="KW-1185">Reference proteome</keyword>
<dbReference type="EMBL" id="PDCK01000043">
    <property type="protein sequence ID" value="PRQ33192.1"/>
    <property type="molecule type" value="Genomic_DNA"/>
</dbReference>
<sequence>MAFSLTSEPQFRRIPYIPSDLSLTNPIFIFPLLPLSRPDPIIPFLLLFLPPKPTHLQLSLSPFLPSHLFHPTSPRFSFLLTKISSPRSTSLKFNLLINSTNFKGGAQASRNSSPLNLGKRGEP</sequence>
<organism evidence="2 3">
    <name type="scientific">Rosa chinensis</name>
    <name type="common">China rose</name>
    <dbReference type="NCBI Taxonomy" id="74649"/>
    <lineage>
        <taxon>Eukaryota</taxon>
        <taxon>Viridiplantae</taxon>
        <taxon>Streptophyta</taxon>
        <taxon>Embryophyta</taxon>
        <taxon>Tracheophyta</taxon>
        <taxon>Spermatophyta</taxon>
        <taxon>Magnoliopsida</taxon>
        <taxon>eudicotyledons</taxon>
        <taxon>Gunneridae</taxon>
        <taxon>Pentapetalae</taxon>
        <taxon>rosids</taxon>
        <taxon>fabids</taxon>
        <taxon>Rosales</taxon>
        <taxon>Rosaceae</taxon>
        <taxon>Rosoideae</taxon>
        <taxon>Rosoideae incertae sedis</taxon>
        <taxon>Rosa</taxon>
    </lineage>
</organism>
<evidence type="ECO:0000256" key="1">
    <source>
        <dbReference type="SAM" id="MobiDB-lite"/>
    </source>
</evidence>
<evidence type="ECO:0000313" key="2">
    <source>
        <dbReference type="EMBL" id="PRQ33192.1"/>
    </source>
</evidence>
<comment type="caution">
    <text evidence="2">The sequence shown here is derived from an EMBL/GenBank/DDBJ whole genome shotgun (WGS) entry which is preliminary data.</text>
</comment>
<evidence type="ECO:0000313" key="3">
    <source>
        <dbReference type="Proteomes" id="UP000238479"/>
    </source>
</evidence>
<name>A0A2P6QG83_ROSCH</name>
<gene>
    <name evidence="2" type="ORF">RchiOBHm_Chr5g0054851</name>
</gene>
<proteinExistence type="predicted"/>
<dbReference type="AlphaFoldDB" id="A0A2P6QG83"/>